<dbReference type="RefSeq" id="WP_287165757.1">
    <property type="nucleotide sequence ID" value="NZ_CP098827.1"/>
</dbReference>
<accession>A0AAU7KLP4</accession>
<name>A0AAU7KLP4_9GAMM</name>
<protein>
    <recommendedName>
        <fullName evidence="1">Polysaccharide lyase 14 domain-containing protein</fullName>
    </recommendedName>
</protein>
<gene>
    <name evidence="2" type="ORF">NFG58_06460</name>
</gene>
<reference evidence="2" key="1">
    <citation type="submission" date="2022-06" db="EMBL/GenBank/DDBJ databases">
        <title>A novel DMS-producing enzyme.</title>
        <authorList>
            <person name="Zhang Y."/>
        </authorList>
    </citation>
    <scope>NUCLEOTIDE SEQUENCE</scope>
    <source>
        <strain evidence="2">RT37</strain>
    </source>
</reference>
<dbReference type="AlphaFoldDB" id="A0AAU7KLP4"/>
<dbReference type="InterPro" id="IPR048958">
    <property type="entry name" value="Polysacc_lyase_14"/>
</dbReference>
<dbReference type="Pfam" id="PF21294">
    <property type="entry name" value="Polysacc_lyase_14"/>
    <property type="match status" value="1"/>
</dbReference>
<organism evidence="2">
    <name type="scientific">Halomonas sp. RT37</name>
    <dbReference type="NCBI Taxonomy" id="2950872"/>
    <lineage>
        <taxon>Bacteria</taxon>
        <taxon>Pseudomonadati</taxon>
        <taxon>Pseudomonadota</taxon>
        <taxon>Gammaproteobacteria</taxon>
        <taxon>Oceanospirillales</taxon>
        <taxon>Halomonadaceae</taxon>
        <taxon>Halomonas</taxon>
    </lineage>
</organism>
<proteinExistence type="predicted"/>
<dbReference type="Gene3D" id="2.60.120.200">
    <property type="match status" value="1"/>
</dbReference>
<feature type="domain" description="Polysaccharide lyase 14" evidence="1">
    <location>
        <begin position="97"/>
        <end position="290"/>
    </location>
</feature>
<evidence type="ECO:0000313" key="2">
    <source>
        <dbReference type="EMBL" id="XBO72344.1"/>
    </source>
</evidence>
<dbReference type="EMBL" id="CP098827">
    <property type="protein sequence ID" value="XBO72344.1"/>
    <property type="molecule type" value="Genomic_DNA"/>
</dbReference>
<dbReference type="PANTHER" id="PTHR40124">
    <property type="match status" value="1"/>
</dbReference>
<dbReference type="PANTHER" id="PTHR40124:SF1">
    <property type="entry name" value="DISAGGREGATASE RELATED REPEAT PROTEIN"/>
    <property type="match status" value="1"/>
</dbReference>
<evidence type="ECO:0000259" key="1">
    <source>
        <dbReference type="Pfam" id="PF21294"/>
    </source>
</evidence>
<sequence length="295" mass="32181">MHHDKTIDTTQSQTGPTLYVGLALGLSLATLAPGAGADAMEVTSDVSATPCSQRLRPVFAPDLDDVEGEIDDIIEQRFGSHRDWGLENLSLVEDPEAGAVLRAFYPAGTSSPSDGKRGGAGFYAAPQALAGAEHACLRYRLRFPDGFDFVKGGKLPGLYGGEAPSGGTQATGDNGFSARFMWRRDGQGELYAYVVNQDTAYGASLGRGSWHFASGDWVTVEQEIRLNEPSRQDGLMRVWIDGEPRLEVSGVEFRDVEDGYIDGLMFSTFFGGTGESWRTPRDQHLDFADFEFYRR</sequence>